<dbReference type="eggNOG" id="COG2948">
    <property type="taxonomic scope" value="Bacteria"/>
</dbReference>
<evidence type="ECO:0000256" key="3">
    <source>
        <dbReference type="ARBA" id="ARBA00022692"/>
    </source>
</evidence>
<evidence type="ECO:0000256" key="4">
    <source>
        <dbReference type="ARBA" id="ARBA00022989"/>
    </source>
</evidence>
<sequence>MTEIGQEEPALAAGPGEEVATITANASRKENPASLQMRAQPVRALRFKREVLIGAAAVASCALAGTAWWALTSNRHVGQVMFAEGVEKTGSPADSLSGLPKSYDAVPQLGPPLPGDLGRPILHRQRERASQLPVGDDAAALAARDAAAARERDVAELRSARQSTLLATTSSRESEATSEGTGKPTSMDQPAQVSVTEGTIDPDRDQNAQARKLRFMAALDKGNTTNPYTLERPISASIVSAGSVIAGSLITGLRSDLPGLVTAQVSERVYDSATGRILLIPQGARLIGEYDSAVAYGQSRALIAWQRIILPDGSSIRLDNAPATDPAGYTGLSDRVDQHSGRLLKGVAIATLLGVGANLTFSGESDLVQAMREATQQNVARAGDQIAQRNLQVQPTITIRPGTPVRLLVQRDLILPTWKE</sequence>
<dbReference type="CDD" id="cd16429">
    <property type="entry name" value="VirB10"/>
    <property type="match status" value="1"/>
</dbReference>
<keyword evidence="5 7" id="KW-0472">Membrane</keyword>
<evidence type="ECO:0000256" key="6">
    <source>
        <dbReference type="SAM" id="MobiDB-lite"/>
    </source>
</evidence>
<comment type="subcellular location">
    <subcellularLocation>
        <location evidence="1">Membrane</location>
        <topology evidence="1">Single-pass membrane protein</topology>
    </subcellularLocation>
</comment>
<dbReference type="InterPro" id="IPR005498">
    <property type="entry name" value="T4SS_VirB10/TraB/TrbI"/>
</dbReference>
<feature type="transmembrane region" description="Helical" evidence="7">
    <location>
        <begin position="51"/>
        <end position="71"/>
    </location>
</feature>
<gene>
    <name evidence="8" type="primary">trbI</name>
    <name evidence="8" type="ORF">BV95_02860</name>
</gene>
<dbReference type="Gene3D" id="2.40.128.260">
    <property type="entry name" value="Type IV secretion system, VirB10/TraB/TrbI"/>
    <property type="match status" value="1"/>
</dbReference>
<dbReference type="AlphaFoldDB" id="A0A081RCE6"/>
<dbReference type="GO" id="GO:0016020">
    <property type="term" value="C:membrane"/>
    <property type="evidence" value="ECO:0007669"/>
    <property type="project" value="UniProtKB-SubCell"/>
</dbReference>
<evidence type="ECO:0000256" key="1">
    <source>
        <dbReference type="ARBA" id="ARBA00004167"/>
    </source>
</evidence>
<evidence type="ECO:0000313" key="9">
    <source>
        <dbReference type="Proteomes" id="UP000028411"/>
    </source>
</evidence>
<dbReference type="Proteomes" id="UP000028411">
    <property type="component" value="Unassembled WGS sequence"/>
</dbReference>
<dbReference type="EMBL" id="JFHR01000033">
    <property type="protein sequence ID" value="KEQ52869.1"/>
    <property type="molecule type" value="Genomic_DNA"/>
</dbReference>
<comment type="similarity">
    <text evidence="2">Belongs to the TrbI/VirB10 family.</text>
</comment>
<evidence type="ECO:0000256" key="7">
    <source>
        <dbReference type="SAM" id="Phobius"/>
    </source>
</evidence>
<evidence type="ECO:0000256" key="2">
    <source>
        <dbReference type="ARBA" id="ARBA00010265"/>
    </source>
</evidence>
<evidence type="ECO:0000256" key="5">
    <source>
        <dbReference type="ARBA" id="ARBA00023136"/>
    </source>
</evidence>
<accession>A0A081RCE6</accession>
<proteinExistence type="inferred from homology"/>
<dbReference type="PATRIC" id="fig|46429.4.peg.2834"/>
<name>A0A081RCE6_SPHCR</name>
<comment type="caution">
    <text evidence="8">The sequence shown here is derived from an EMBL/GenBank/DDBJ whole genome shotgun (WGS) entry which is preliminary data.</text>
</comment>
<keyword evidence="3 7" id="KW-0812">Transmembrane</keyword>
<reference evidence="8 9" key="1">
    <citation type="submission" date="2014-02" db="EMBL/GenBank/DDBJ databases">
        <title>Whole genome sequence of Sphingobium chlorophenolicum NBRC 16172.</title>
        <authorList>
            <person name="Gan H.M."/>
            <person name="Gan H.Y."/>
            <person name="Chew T.H."/>
            <person name="Savka M.A."/>
        </authorList>
    </citation>
    <scope>NUCLEOTIDE SEQUENCE [LARGE SCALE GENOMIC DNA]</scope>
    <source>
        <strain evidence="8 9">NBRC 16172</strain>
    </source>
</reference>
<dbReference type="OrthoDB" id="9807354at2"/>
<organism evidence="8 9">
    <name type="scientific">Sphingobium chlorophenolicum</name>
    <dbReference type="NCBI Taxonomy" id="46429"/>
    <lineage>
        <taxon>Bacteria</taxon>
        <taxon>Pseudomonadati</taxon>
        <taxon>Pseudomonadota</taxon>
        <taxon>Alphaproteobacteria</taxon>
        <taxon>Sphingomonadales</taxon>
        <taxon>Sphingomonadaceae</taxon>
        <taxon>Sphingobium</taxon>
    </lineage>
</organism>
<feature type="compositionally biased region" description="Low complexity" evidence="6">
    <location>
        <begin position="167"/>
        <end position="182"/>
    </location>
</feature>
<dbReference type="RefSeq" id="WP_081873387.1">
    <property type="nucleotide sequence ID" value="NZ_JFHR01000033.1"/>
</dbReference>
<evidence type="ECO:0000313" key="8">
    <source>
        <dbReference type="EMBL" id="KEQ52869.1"/>
    </source>
</evidence>
<protein>
    <submittedName>
        <fullName evidence="8">Conjugal transfer protein TrbI</fullName>
    </submittedName>
</protein>
<feature type="region of interest" description="Disordered" evidence="6">
    <location>
        <begin position="153"/>
        <end position="204"/>
    </location>
</feature>
<keyword evidence="4 7" id="KW-1133">Transmembrane helix</keyword>
<dbReference type="Pfam" id="PF03743">
    <property type="entry name" value="TrbI"/>
    <property type="match status" value="1"/>
</dbReference>
<dbReference type="InterPro" id="IPR042217">
    <property type="entry name" value="T4SS_VirB10/TrbI"/>
</dbReference>
<feature type="compositionally biased region" description="Polar residues" evidence="6">
    <location>
        <begin position="183"/>
        <end position="197"/>
    </location>
</feature>